<dbReference type="PANTHER" id="PTHR30632">
    <property type="entry name" value="MOLYBDATE-BINDING PERIPLASMIC PROTEIN"/>
    <property type="match status" value="1"/>
</dbReference>
<dbReference type="Gene3D" id="3.40.190.10">
    <property type="entry name" value="Periplasmic binding protein-like II"/>
    <property type="match status" value="2"/>
</dbReference>
<dbReference type="Pfam" id="PF13531">
    <property type="entry name" value="SBP_bac_11"/>
    <property type="match status" value="1"/>
</dbReference>
<dbReference type="PIRSF" id="PIRSF004846">
    <property type="entry name" value="ModA"/>
    <property type="match status" value="1"/>
</dbReference>
<comment type="similarity">
    <text evidence="1">Belongs to the bacterial solute-binding protein ModA family.</text>
</comment>
<feature type="signal peptide" evidence="4">
    <location>
        <begin position="1"/>
        <end position="20"/>
    </location>
</feature>
<comment type="caution">
    <text evidence="5">The sequence shown here is derived from an EMBL/GenBank/DDBJ whole genome shotgun (WGS) entry which is preliminary data.</text>
</comment>
<dbReference type="SUPFAM" id="SSF53850">
    <property type="entry name" value="Periplasmic binding protein-like II"/>
    <property type="match status" value="1"/>
</dbReference>
<dbReference type="CDD" id="cd13539">
    <property type="entry name" value="PBP2_AvModA"/>
    <property type="match status" value="1"/>
</dbReference>
<feature type="chain" id="PRO_5045638648" evidence="4">
    <location>
        <begin position="21"/>
        <end position="245"/>
    </location>
</feature>
<evidence type="ECO:0000256" key="4">
    <source>
        <dbReference type="SAM" id="SignalP"/>
    </source>
</evidence>
<gene>
    <name evidence="5" type="primary">modA</name>
    <name evidence="5" type="ORF">H9C73_06875</name>
</gene>
<dbReference type="InterPro" id="IPR005950">
    <property type="entry name" value="ModA"/>
</dbReference>
<keyword evidence="6" id="KW-1185">Reference proteome</keyword>
<proteinExistence type="inferred from homology"/>
<dbReference type="EMBL" id="JACVEW010000008">
    <property type="protein sequence ID" value="MBP0048454.1"/>
    <property type="molecule type" value="Genomic_DNA"/>
</dbReference>
<name>A0ABS3Z9U1_9GAMM</name>
<evidence type="ECO:0000256" key="1">
    <source>
        <dbReference type="ARBA" id="ARBA00009175"/>
    </source>
</evidence>
<dbReference type="NCBIfam" id="TIGR01256">
    <property type="entry name" value="modA"/>
    <property type="match status" value="1"/>
</dbReference>
<organism evidence="5 6">
    <name type="scientific">Marinobacterium alkalitolerans</name>
    <dbReference type="NCBI Taxonomy" id="1542925"/>
    <lineage>
        <taxon>Bacteria</taxon>
        <taxon>Pseudomonadati</taxon>
        <taxon>Pseudomonadota</taxon>
        <taxon>Gammaproteobacteria</taxon>
        <taxon>Oceanospirillales</taxon>
        <taxon>Oceanospirillaceae</taxon>
        <taxon>Marinobacterium</taxon>
    </lineage>
</organism>
<evidence type="ECO:0000256" key="2">
    <source>
        <dbReference type="ARBA" id="ARBA00022723"/>
    </source>
</evidence>
<dbReference type="InterPro" id="IPR044084">
    <property type="entry name" value="AvModA-like_subst-bd"/>
</dbReference>
<reference evidence="5 6" key="1">
    <citation type="submission" date="2020-09" db="EMBL/GenBank/DDBJ databases">
        <authorList>
            <person name="Tanuku N.R.S."/>
        </authorList>
    </citation>
    <scope>NUCLEOTIDE SEQUENCE [LARGE SCALE GENOMIC DNA]</scope>
    <source>
        <strain evidence="5 6">AK62</strain>
    </source>
</reference>
<protein>
    <submittedName>
        <fullName evidence="5">Molybdate ABC transporter substrate-binding protein</fullName>
    </submittedName>
</protein>
<evidence type="ECO:0000313" key="5">
    <source>
        <dbReference type="EMBL" id="MBP0048454.1"/>
    </source>
</evidence>
<evidence type="ECO:0000313" key="6">
    <source>
        <dbReference type="Proteomes" id="UP000810171"/>
    </source>
</evidence>
<accession>A0ABS3Z9U1</accession>
<keyword evidence="3 4" id="KW-0732">Signal</keyword>
<evidence type="ECO:0000256" key="3">
    <source>
        <dbReference type="ARBA" id="ARBA00022729"/>
    </source>
</evidence>
<dbReference type="Proteomes" id="UP000810171">
    <property type="component" value="Unassembled WGS sequence"/>
</dbReference>
<dbReference type="InterPro" id="IPR050682">
    <property type="entry name" value="ModA/WtpA"/>
</dbReference>
<keyword evidence="2" id="KW-0479">Metal-binding</keyword>
<dbReference type="PANTHER" id="PTHR30632:SF14">
    <property type="entry name" value="TUNGSTATE_MOLYBDATE_CHROMATE-BINDING PROTEIN MODA"/>
    <property type="match status" value="1"/>
</dbReference>
<sequence>MKSITYSLLLLCLLSTGAHAESLRLAVAANFAYPLEQLVHAFDPHGLQDIRISTASTGVLYAQIRQGAPFDIFFAADRERPTRLEQEGYALQGSRQTYAIGQLALWQPRETPSSLSAIRPGRLAIANPKTAPYGQAARELLSANGLWSSVKPVQGTNIAQAFQFVDSGNVDQGLVAVSLLLQRSVPARQWTRLPDTQHAPIEQQLVRLTPSRDNALADTFMRFLNSQEARVLIRQYGYEVPHGTD</sequence>
<dbReference type="RefSeq" id="WP_209287072.1">
    <property type="nucleotide sequence ID" value="NZ_JACVEW010000008.1"/>
</dbReference>